<evidence type="ECO:0000313" key="2">
    <source>
        <dbReference type="EMBL" id="CAE0460418.1"/>
    </source>
</evidence>
<keyword evidence="1" id="KW-1133">Transmembrane helix</keyword>
<evidence type="ECO:0000256" key="1">
    <source>
        <dbReference type="SAM" id="Phobius"/>
    </source>
</evidence>
<keyword evidence="1" id="KW-0472">Membrane</keyword>
<reference evidence="2" key="1">
    <citation type="submission" date="2021-01" db="EMBL/GenBank/DDBJ databases">
        <authorList>
            <person name="Corre E."/>
            <person name="Pelletier E."/>
            <person name="Niang G."/>
            <person name="Scheremetjew M."/>
            <person name="Finn R."/>
            <person name="Kale V."/>
            <person name="Holt S."/>
            <person name="Cochrane G."/>
            <person name="Meng A."/>
            <person name="Brown T."/>
            <person name="Cohen L."/>
        </authorList>
    </citation>
    <scope>NUCLEOTIDE SEQUENCE</scope>
    <source>
        <strain evidence="2">MM31A-1</strain>
    </source>
</reference>
<dbReference type="AlphaFoldDB" id="A0A6S8T8J2"/>
<protein>
    <submittedName>
        <fullName evidence="2">Uncharacterized protein</fullName>
    </submittedName>
</protein>
<name>A0A6S8T8J2_9STRA</name>
<feature type="transmembrane region" description="Helical" evidence="1">
    <location>
        <begin position="35"/>
        <end position="58"/>
    </location>
</feature>
<dbReference type="EMBL" id="HBIO01007090">
    <property type="protein sequence ID" value="CAE0460420.1"/>
    <property type="molecule type" value="Transcribed_RNA"/>
</dbReference>
<evidence type="ECO:0000313" key="3">
    <source>
        <dbReference type="EMBL" id="CAE0460420.1"/>
    </source>
</evidence>
<dbReference type="SUPFAM" id="SSF52540">
    <property type="entry name" value="P-loop containing nucleoside triphosphate hydrolases"/>
    <property type="match status" value="1"/>
</dbReference>
<keyword evidence="1" id="KW-0812">Transmembrane</keyword>
<dbReference type="EMBL" id="HBIO01007088">
    <property type="protein sequence ID" value="CAE0460418.1"/>
    <property type="molecule type" value="Transcribed_RNA"/>
</dbReference>
<accession>A0A6S8T8J2</accession>
<sequence>MSLIQHRFLSGQDIRMDVLNKKKTRFPTKSIRKTIPLAIAIACAFVLANSMFIIHLNLGKSLMNKLSTDLEDYETRDMVLRSEKRSSPLWTWIPSQQEAPFSDRVVGESKEKKDADGFRNSANHYQESWCPFAKCKNSPMCSPCKRRFLFIVTNGRSGSTTLLRMLNYLPNVRLSGENNGMLLKAFQLEKALRAGKRDLLAEHSDVSGAWSHGGIPPQSFACPIQHLVHAIDPPPTEVMRHLQTGDFPTMGGYDESTILGVKTIRLADSKMWTPQGAARFFKRNFPCAKIIVNIRRDIKNQIKSSKRAGWDLSDRDIERKLVMSNSFLANFAENLGALDEENGKRSKIMFMEDWATDVGVVNKMVQWLGFEHCDMATVLHENRGLYSNDSRDDIGIDYTKCRYAGG</sequence>
<gene>
    <name evidence="2" type="ORF">CDEB00056_LOCUS5259</name>
    <name evidence="3" type="ORF">CDEB00056_LOCUS5261</name>
</gene>
<dbReference type="Gene3D" id="3.40.50.300">
    <property type="entry name" value="P-loop containing nucleotide triphosphate hydrolases"/>
    <property type="match status" value="1"/>
</dbReference>
<proteinExistence type="predicted"/>
<dbReference type="InterPro" id="IPR027417">
    <property type="entry name" value="P-loop_NTPase"/>
</dbReference>
<organism evidence="2">
    <name type="scientific">Chaetoceros debilis</name>
    <dbReference type="NCBI Taxonomy" id="122233"/>
    <lineage>
        <taxon>Eukaryota</taxon>
        <taxon>Sar</taxon>
        <taxon>Stramenopiles</taxon>
        <taxon>Ochrophyta</taxon>
        <taxon>Bacillariophyta</taxon>
        <taxon>Coscinodiscophyceae</taxon>
        <taxon>Chaetocerotophycidae</taxon>
        <taxon>Chaetocerotales</taxon>
        <taxon>Chaetocerotaceae</taxon>
        <taxon>Chaetoceros</taxon>
    </lineage>
</organism>